<dbReference type="PROSITE" id="PS51257">
    <property type="entry name" value="PROKAR_LIPOPROTEIN"/>
    <property type="match status" value="1"/>
</dbReference>
<gene>
    <name evidence="2" type="ORF">QR680_017710</name>
</gene>
<dbReference type="Pfam" id="PF17266">
    <property type="entry name" value="DUF5332"/>
    <property type="match status" value="1"/>
</dbReference>
<dbReference type="EMBL" id="JAUCMV010000004">
    <property type="protein sequence ID" value="KAK0404934.1"/>
    <property type="molecule type" value="Genomic_DNA"/>
</dbReference>
<evidence type="ECO:0000313" key="3">
    <source>
        <dbReference type="Proteomes" id="UP001175271"/>
    </source>
</evidence>
<dbReference type="AlphaFoldDB" id="A0AA39HHR7"/>
<organism evidence="2 3">
    <name type="scientific">Steinernema hermaphroditum</name>
    <dbReference type="NCBI Taxonomy" id="289476"/>
    <lineage>
        <taxon>Eukaryota</taxon>
        <taxon>Metazoa</taxon>
        <taxon>Ecdysozoa</taxon>
        <taxon>Nematoda</taxon>
        <taxon>Chromadorea</taxon>
        <taxon>Rhabditida</taxon>
        <taxon>Tylenchina</taxon>
        <taxon>Panagrolaimomorpha</taxon>
        <taxon>Strongyloidoidea</taxon>
        <taxon>Steinernematidae</taxon>
        <taxon>Steinernema</taxon>
    </lineage>
</organism>
<feature type="signal peptide" evidence="1">
    <location>
        <begin position="1"/>
        <end position="22"/>
    </location>
</feature>
<name>A0AA39HHR7_9BILA</name>
<sequence>MRVWVAVAVVVFVSCLFQASEAADACQKLAICALDKCISSPKQFPPEGKLIEFLLKQANFGCVLGPTCYEFCSQCESCNYAQTQIKKLVLREETDGLCPKMEACAKSCLDDQVHDPFSCVFRSRCASFCLSQDDCPQCRDIVKRVFTGYCYRSGFIDHYGKKCRPMFEQLAGSYRA</sequence>
<comment type="caution">
    <text evidence="2">The sequence shown here is derived from an EMBL/GenBank/DDBJ whole genome shotgun (WGS) entry which is preliminary data.</text>
</comment>
<protein>
    <recommendedName>
        <fullName evidence="4">ShKT domain-containing protein</fullName>
    </recommendedName>
</protein>
<evidence type="ECO:0000256" key="1">
    <source>
        <dbReference type="SAM" id="SignalP"/>
    </source>
</evidence>
<reference evidence="2" key="1">
    <citation type="submission" date="2023-06" db="EMBL/GenBank/DDBJ databases">
        <title>Genomic analysis of the entomopathogenic nematode Steinernema hermaphroditum.</title>
        <authorList>
            <person name="Schwarz E.M."/>
            <person name="Heppert J.K."/>
            <person name="Baniya A."/>
            <person name="Schwartz H.T."/>
            <person name="Tan C.-H."/>
            <person name="Antoshechkin I."/>
            <person name="Sternberg P.W."/>
            <person name="Goodrich-Blair H."/>
            <person name="Dillman A.R."/>
        </authorList>
    </citation>
    <scope>NUCLEOTIDE SEQUENCE</scope>
    <source>
        <strain evidence="2">PS9179</strain>
        <tissue evidence="2">Whole animal</tissue>
    </source>
</reference>
<dbReference type="PANTHER" id="PTHR38612">
    <property type="entry name" value="PROTEIN DCT-5-RELATED"/>
    <property type="match status" value="1"/>
</dbReference>
<evidence type="ECO:0008006" key="4">
    <source>
        <dbReference type="Google" id="ProtNLM"/>
    </source>
</evidence>
<feature type="chain" id="PRO_5041279714" description="ShKT domain-containing protein" evidence="1">
    <location>
        <begin position="23"/>
        <end position="176"/>
    </location>
</feature>
<dbReference type="InterPro" id="IPR035161">
    <property type="entry name" value="DUF5332"/>
</dbReference>
<evidence type="ECO:0000313" key="2">
    <source>
        <dbReference type="EMBL" id="KAK0404934.1"/>
    </source>
</evidence>
<dbReference type="PANTHER" id="PTHR38612:SF2">
    <property type="entry name" value="PROTEIN DCT-5"/>
    <property type="match status" value="1"/>
</dbReference>
<keyword evidence="3" id="KW-1185">Reference proteome</keyword>
<dbReference type="Proteomes" id="UP001175271">
    <property type="component" value="Unassembled WGS sequence"/>
</dbReference>
<accession>A0AA39HHR7</accession>
<proteinExistence type="predicted"/>
<keyword evidence="1" id="KW-0732">Signal</keyword>